<feature type="signal peptide" evidence="1">
    <location>
        <begin position="1"/>
        <end position="26"/>
    </location>
</feature>
<dbReference type="InterPro" id="IPR047589">
    <property type="entry name" value="DUF11_rpt"/>
</dbReference>
<proteinExistence type="predicted"/>
<dbReference type="Pfam" id="PF18911">
    <property type="entry name" value="PKD_4"/>
    <property type="match status" value="1"/>
</dbReference>
<sequence>MKTLVNAFLRLLVVSTGLFILSQSDAFSQNQPNLLDLRTCGKSCSSNNFTIKEVYLSNASGVPLANSFATCTPGVQQTAYISFVYSSNSGSSTDNTRLFADLVIGGTSQYINIWLGNLPAAKSGDRVVTLNYQFTWTCGLEVSLRNPLMAWTTSGSANLFNSYQCNDYPSAQCQFGADILVNAPLAVQFDFTACTENGNTSVNFTSTSNGGKKPYTYSWNFGTNSSPTTSNQANPSVVYSSNGTATLTLTDANGVSNTFTKNILLPSEITYSSSVNQPTPGNSDGSISLTINGGTGNKSVTWNDGGTGLSRTNLAPGTYVATITDEFNCLKTATFVLSSPTPGVSLVKTGLYEDFNNDGIQNAGDRINYTFTIGNTGNFPLTNVSISDPAINVNGSPISLGVGESNSTSFTGFHTIVQNDLEQGFFTNTATVSATAGSIVLTNTDSHTENFTISPRISVQKIQVGGPNPVTNPNQVIEYRISVSNVGNKNISNVSVLDFLPGTPNPVVLNVESGDTIDPGILNVGEEWIFSIDYSVTQAVFDLGENIVNVVNVASTQIPGPVVASASTPIVQSPALSIDKSVAESSFDAVGDVLNYNIVVTNTGNTTLSNVVVVDPLTGLNQTIASLAPTASQSFNTSYTIVQSDLDNGSVGNTASASSGSVSVSDQVTVNAVQSPALSIQKTVAEGSYDAVGDVLNYTVTVTNTGNTTLSNVVVVDPLTGLNQTIASLAPTASQSFNTSYSVTQSDIDAGSVANTASASSGSVSVSDQATVNAVQSPALSIQKTVAEGSYDAVGDLLNYTVTVTNTGNTTLSNVVVVDPLTGLNQTIASLAPMASQSFSTSYTVVQSDLDNGAVGNTASASSGSVSVSDQVVVNAVQSPTLSIQKTVAEGSYDAVGDVLNYTIVVTNTGNVTLSNVVVVDPLTGLNQAIASLAPTGSQSFNTSYTIVQSDIDVGSVANTASASSGSVSVSDQVTVNAVQAPALSIDKSVAESSFDAVGDVLNYTIVVTNTGNVTLSNVVVVDPLTGLSQTIASLAPTASQSFNTSYSIVQSDLDNGSVGNTASASSGSVSVSDQVTVNAVQSPALSIDKSVAESSFDAVGDVLNYTIVVTNTGNVTLSNVVVVDPLTGLNQTIASLAPTASQSFNTSYTIVQSDLDNGSVGNTASASSGSVSVSDQVTVNAVQSPALSIDKSVAGSSFDAMGDVLNYTIVVTNTGNTTLSNVVVVDPLTGLNQTIASLAPTASQSFNTSYAVTQSDIDAGSVANTASASSGSVSVSDQATVNAVQSPALSIQKTVAEGSFDAVGDVLNYTIVVTNTGNVTLSNVVVVDPLTGLSQTIASLAPTASQSFNTSYTIVQSDLDNGSVGNTASATSGSVSVSDQVTVNAVQSPALSIDKSVAESSFDAVGDVLNYTIVVTNTGNVTLSNVVVVDPLTGFNQTIASLAPTASQSFNTSYTIVQSDLDNGSVGNTASASSGSVSVSDQVTVNAVQSPALGIQKTVAEGSYDAVGDVLNYTIAVTNTGNVTLSNVVVIDPLTGLSQTIASLAPTASQSFNTSYTIVQSNLDNGSVANTASASSGSVSVSDQVTVNAVQSPALSIQKTVAEGSYDAVGDVLNYTIVVTNTGNVTLPNVVVVD</sequence>
<name>A0ABS9BWQ6_9BACT</name>
<keyword evidence="1" id="KW-0732">Signal</keyword>
<gene>
    <name evidence="3" type="ORF">L0U89_15715</name>
</gene>
<feature type="domain" description="PKD" evidence="2">
    <location>
        <begin position="201"/>
        <end position="263"/>
    </location>
</feature>
<dbReference type="PROSITE" id="PS50093">
    <property type="entry name" value="PKD"/>
    <property type="match status" value="1"/>
</dbReference>
<dbReference type="EMBL" id="JAKEVZ010000013">
    <property type="protein sequence ID" value="MCF1752507.1"/>
    <property type="molecule type" value="Genomic_DNA"/>
</dbReference>
<feature type="non-terminal residue" evidence="3">
    <location>
        <position position="1635"/>
    </location>
</feature>
<dbReference type="InterPro" id="IPR022409">
    <property type="entry name" value="PKD/Chitinase_dom"/>
</dbReference>
<dbReference type="Gene3D" id="2.60.40.10">
    <property type="entry name" value="Immunoglobulins"/>
    <property type="match status" value="1"/>
</dbReference>
<dbReference type="SUPFAM" id="SSF49299">
    <property type="entry name" value="PKD domain"/>
    <property type="match status" value="1"/>
</dbReference>
<evidence type="ECO:0000259" key="2">
    <source>
        <dbReference type="PROSITE" id="PS50093"/>
    </source>
</evidence>
<evidence type="ECO:0000313" key="4">
    <source>
        <dbReference type="Proteomes" id="UP001201449"/>
    </source>
</evidence>
<protein>
    <submittedName>
        <fullName evidence="3">PKD domain-containing protein</fullName>
    </submittedName>
</protein>
<dbReference type="Proteomes" id="UP001201449">
    <property type="component" value="Unassembled WGS sequence"/>
</dbReference>
<dbReference type="RefSeq" id="WP_234862389.1">
    <property type="nucleotide sequence ID" value="NZ_JAKEVZ010000013.1"/>
</dbReference>
<comment type="caution">
    <text evidence="3">The sequence shown here is derived from an EMBL/GenBank/DDBJ whole genome shotgun (WGS) entry which is preliminary data.</text>
</comment>
<dbReference type="PANTHER" id="PTHR34819">
    <property type="entry name" value="LARGE CYSTEINE-RICH PERIPLASMIC PROTEIN OMCB"/>
    <property type="match status" value="1"/>
</dbReference>
<dbReference type="InterPro" id="IPR000601">
    <property type="entry name" value="PKD_dom"/>
</dbReference>
<dbReference type="InterPro" id="IPR013783">
    <property type="entry name" value="Ig-like_fold"/>
</dbReference>
<dbReference type="CDD" id="cd00146">
    <property type="entry name" value="PKD"/>
    <property type="match status" value="1"/>
</dbReference>
<feature type="chain" id="PRO_5045877080" evidence="1">
    <location>
        <begin position="27"/>
        <end position="1635"/>
    </location>
</feature>
<dbReference type="NCBIfam" id="TIGR01451">
    <property type="entry name" value="B_ant_repeat"/>
    <property type="match status" value="13"/>
</dbReference>
<dbReference type="InterPro" id="IPR051172">
    <property type="entry name" value="Chlamydia_OmcB"/>
</dbReference>
<evidence type="ECO:0000313" key="3">
    <source>
        <dbReference type="EMBL" id="MCF1752507.1"/>
    </source>
</evidence>
<keyword evidence="4" id="KW-1185">Reference proteome</keyword>
<evidence type="ECO:0000256" key="1">
    <source>
        <dbReference type="SAM" id="SignalP"/>
    </source>
</evidence>
<dbReference type="InterPro" id="IPR055354">
    <property type="entry name" value="DUF7507"/>
</dbReference>
<organism evidence="3 4">
    <name type="scientific">Mariniradius sediminis</name>
    <dbReference type="NCBI Taxonomy" id="2909237"/>
    <lineage>
        <taxon>Bacteria</taxon>
        <taxon>Pseudomonadati</taxon>
        <taxon>Bacteroidota</taxon>
        <taxon>Cytophagia</taxon>
        <taxon>Cytophagales</taxon>
        <taxon>Cyclobacteriaceae</taxon>
        <taxon>Mariniradius</taxon>
    </lineage>
</organism>
<reference evidence="3 4" key="1">
    <citation type="submission" date="2022-01" db="EMBL/GenBank/DDBJ databases">
        <title>Mariniradius saccharolyticus sp. nov., isolated from sediment of a river.</title>
        <authorList>
            <person name="Liu H."/>
        </authorList>
    </citation>
    <scope>NUCLEOTIDE SEQUENCE [LARGE SCALE GENOMIC DNA]</scope>
    <source>
        <strain evidence="3 4">RY-2</strain>
    </source>
</reference>
<accession>A0ABS9BWQ6</accession>
<dbReference type="SMART" id="SM00089">
    <property type="entry name" value="PKD"/>
    <property type="match status" value="1"/>
</dbReference>
<dbReference type="Pfam" id="PF24346">
    <property type="entry name" value="DUF7507"/>
    <property type="match status" value="13"/>
</dbReference>
<dbReference type="InterPro" id="IPR035986">
    <property type="entry name" value="PKD_dom_sf"/>
</dbReference>